<dbReference type="SUPFAM" id="SSF51735">
    <property type="entry name" value="NAD(P)-binding Rossmann-fold domains"/>
    <property type="match status" value="1"/>
</dbReference>
<dbReference type="PANTHER" id="PTHR43189">
    <property type="entry name" value="ZINC-TYPE ALCOHOL DEHYDROGENASE-LIKE PROTEIN C1198.01-RELATED"/>
    <property type="match status" value="1"/>
</dbReference>
<name>Q0YT35_9CHLB</name>
<dbReference type="RefSeq" id="WP_006365856.1">
    <property type="nucleotide sequence ID" value="NZ_AASE01000004.1"/>
</dbReference>
<dbReference type="PANTHER" id="PTHR43189:SF1">
    <property type="entry name" value="ZINC-TYPE ALCOHOL DEHYDROGENASE-LIKE PROTEIN C1198.01"/>
    <property type="match status" value="1"/>
</dbReference>
<dbReference type="GO" id="GO:0016491">
    <property type="term" value="F:oxidoreductase activity"/>
    <property type="evidence" value="ECO:0007669"/>
    <property type="project" value="UniProtKB-KW"/>
</dbReference>
<feature type="domain" description="Alcohol dehydrogenase-like N-terminal" evidence="2">
    <location>
        <begin position="27"/>
        <end position="117"/>
    </location>
</feature>
<reference evidence="3 4" key="2">
    <citation type="submission" date="2006-07" db="EMBL/GenBank/DDBJ databases">
        <title>Sequencing of the draft genome and assembly of Chlorobium ferroxidans DSM 13031.</title>
        <authorList>
            <consortium name="US DOE Joint Genome Institute (JGI-PGF)"/>
            <person name="Copeland A."/>
            <person name="Lucas S."/>
            <person name="Lapidus A."/>
            <person name="Barry K."/>
            <person name="Glavina del Rio T."/>
            <person name="Dalin E."/>
            <person name="Tice H."/>
            <person name="Bruce D."/>
            <person name="Pitluck S."/>
            <person name="Richardson P."/>
        </authorList>
    </citation>
    <scope>NUCLEOTIDE SEQUENCE [LARGE SCALE GENOMIC DNA]</scope>
    <source>
        <strain evidence="3 4">DSM 13031</strain>
    </source>
</reference>
<proteinExistence type="predicted"/>
<accession>Q0YT35</accession>
<dbReference type="EMBL" id="AASE01000004">
    <property type="protein sequence ID" value="EAT59429.1"/>
    <property type="molecule type" value="Genomic_DNA"/>
</dbReference>
<dbReference type="InterPro" id="IPR011032">
    <property type="entry name" value="GroES-like_sf"/>
</dbReference>
<comment type="caution">
    <text evidence="3">The sequence shown here is derived from an EMBL/GenBank/DDBJ whole genome shotgun (WGS) entry which is preliminary data.</text>
</comment>
<keyword evidence="1" id="KW-0560">Oxidoreductase</keyword>
<dbReference type="Pfam" id="PF08240">
    <property type="entry name" value="ADH_N"/>
    <property type="match status" value="1"/>
</dbReference>
<gene>
    <name evidence="3" type="ORF">CferDRAFT_1356</name>
</gene>
<dbReference type="Gene3D" id="3.90.180.10">
    <property type="entry name" value="Medium-chain alcohol dehydrogenases, catalytic domain"/>
    <property type="match status" value="2"/>
</dbReference>
<dbReference type="Gene3D" id="3.40.50.720">
    <property type="entry name" value="NAD(P)-binding Rossmann-like Domain"/>
    <property type="match status" value="1"/>
</dbReference>
<reference evidence="3 4" key="1">
    <citation type="submission" date="2006-07" db="EMBL/GenBank/DDBJ databases">
        <title>Annotation of the draft genome assembly of Chlorobium ferroxidans DSM 13031.</title>
        <authorList>
            <consortium name="US DOE Joint Genome Institute (JGI-ORNL)"/>
            <person name="Larimer F."/>
            <person name="Land M."/>
            <person name="Hauser L."/>
        </authorList>
    </citation>
    <scope>NUCLEOTIDE SEQUENCE [LARGE SCALE GENOMIC DNA]</scope>
    <source>
        <strain evidence="3 4">DSM 13031</strain>
    </source>
</reference>
<protein>
    <submittedName>
        <fullName evidence="3">GroES-related</fullName>
    </submittedName>
</protein>
<dbReference type="AlphaFoldDB" id="Q0YT35"/>
<dbReference type="InterPro" id="IPR013154">
    <property type="entry name" value="ADH-like_N"/>
</dbReference>
<dbReference type="OrthoDB" id="9787435at2"/>
<evidence type="ECO:0000313" key="4">
    <source>
        <dbReference type="Proteomes" id="UP000004162"/>
    </source>
</evidence>
<dbReference type="SUPFAM" id="SSF50129">
    <property type="entry name" value="GroES-like"/>
    <property type="match status" value="1"/>
</dbReference>
<keyword evidence="4" id="KW-1185">Reference proteome</keyword>
<evidence type="ECO:0000313" key="3">
    <source>
        <dbReference type="EMBL" id="EAT59429.1"/>
    </source>
</evidence>
<dbReference type="InterPro" id="IPR036291">
    <property type="entry name" value="NAD(P)-bd_dom_sf"/>
</dbReference>
<evidence type="ECO:0000259" key="2">
    <source>
        <dbReference type="Pfam" id="PF08240"/>
    </source>
</evidence>
<dbReference type="Proteomes" id="UP000004162">
    <property type="component" value="Unassembled WGS sequence"/>
</dbReference>
<organism evidence="3 4">
    <name type="scientific">Chlorobium ferrooxidans DSM 13031</name>
    <dbReference type="NCBI Taxonomy" id="377431"/>
    <lineage>
        <taxon>Bacteria</taxon>
        <taxon>Pseudomonadati</taxon>
        <taxon>Chlorobiota</taxon>
        <taxon>Chlorobiia</taxon>
        <taxon>Chlorobiales</taxon>
        <taxon>Chlorobiaceae</taxon>
        <taxon>Chlorobium/Pelodictyon group</taxon>
        <taxon>Chlorobium</taxon>
    </lineage>
</organism>
<evidence type="ECO:0000256" key="1">
    <source>
        <dbReference type="ARBA" id="ARBA00023002"/>
    </source>
</evidence>
<sequence>MQGEVQAIVLQKANKMKLQNAPYLADQPGDVLIKTIASTITPGYDRLLLTNKPVTSRVFTYPIMPGSESIGQVINTGPGVSDLKPGDFVYAFKGDRWRGIEPYAGCHAEMIPTSRSNVFALGRQPIHRDLLIGVLGYVISAIEKVELAHSSRILLLGLGSVGLMVSEYLNFLGFHHFDAVETFSIRGQLSHAENIALDISDFTTEFNNRYDLIIETTGRVLLIEKAMRLLKQQGKILLMGNYEVMAYDYRLISHKEPVIISSGITTFNQISSAAAVLEGGRIDGEKFFTDVFPVSQFELAYRRALDSKESVKTVLSWV</sequence>